<dbReference type="Pfam" id="PF07729">
    <property type="entry name" value="FCD"/>
    <property type="match status" value="1"/>
</dbReference>
<evidence type="ECO:0000259" key="5">
    <source>
        <dbReference type="SMART" id="SM00895"/>
    </source>
</evidence>
<dbReference type="SUPFAM" id="SSF48008">
    <property type="entry name" value="GntR ligand-binding domain-like"/>
    <property type="match status" value="1"/>
</dbReference>
<keyword evidence="7" id="KW-1185">Reference proteome</keyword>
<dbReference type="SMART" id="SM00345">
    <property type="entry name" value="HTH_GNTR"/>
    <property type="match status" value="1"/>
</dbReference>
<evidence type="ECO:0000256" key="1">
    <source>
        <dbReference type="ARBA" id="ARBA00023015"/>
    </source>
</evidence>
<dbReference type="InterPro" id="IPR000524">
    <property type="entry name" value="Tscrpt_reg_HTH_GntR"/>
</dbReference>
<dbReference type="SMART" id="SM00895">
    <property type="entry name" value="FCD"/>
    <property type="match status" value="1"/>
</dbReference>
<dbReference type="SUPFAM" id="SSF46785">
    <property type="entry name" value="Winged helix' DNA-binding domain"/>
    <property type="match status" value="1"/>
</dbReference>
<feature type="domain" description="HTH gntR-type" evidence="4">
    <location>
        <begin position="44"/>
        <end position="102"/>
    </location>
</feature>
<name>A0ABZ0SJV9_9MICO</name>
<dbReference type="InterPro" id="IPR036388">
    <property type="entry name" value="WH-like_DNA-bd_sf"/>
</dbReference>
<dbReference type="Proteomes" id="UP001323798">
    <property type="component" value="Chromosome"/>
</dbReference>
<dbReference type="InterPro" id="IPR011711">
    <property type="entry name" value="GntR_C"/>
</dbReference>
<dbReference type="RefSeq" id="WP_320941827.1">
    <property type="nucleotide sequence ID" value="NZ_BAABEU010000001.1"/>
</dbReference>
<keyword evidence="1" id="KW-0805">Transcription regulation</keyword>
<dbReference type="Gene3D" id="1.20.120.530">
    <property type="entry name" value="GntR ligand-binding domain-like"/>
    <property type="match status" value="1"/>
</dbReference>
<evidence type="ECO:0000256" key="2">
    <source>
        <dbReference type="ARBA" id="ARBA00023125"/>
    </source>
</evidence>
<reference evidence="6 7" key="1">
    <citation type="submission" date="2023-11" db="EMBL/GenBank/DDBJ databases">
        <title>Genome sequence of Microbacterium rhizosphaerae KACC 19337.</title>
        <authorList>
            <person name="Choi H."/>
            <person name="Kim S."/>
            <person name="Kim Y."/>
            <person name="Kwon S.-W."/>
            <person name="Heo J."/>
        </authorList>
    </citation>
    <scope>NUCLEOTIDE SEQUENCE [LARGE SCALE GENOMIC DNA]</scope>
    <source>
        <strain evidence="6 7">KACC 19337</strain>
    </source>
</reference>
<dbReference type="Pfam" id="PF00392">
    <property type="entry name" value="GntR"/>
    <property type="match status" value="1"/>
</dbReference>
<dbReference type="PANTHER" id="PTHR43537:SF5">
    <property type="entry name" value="UXU OPERON TRANSCRIPTIONAL REGULATOR"/>
    <property type="match status" value="1"/>
</dbReference>
<gene>
    <name evidence="6" type="ORF">SM116_15305</name>
</gene>
<evidence type="ECO:0000259" key="4">
    <source>
        <dbReference type="SMART" id="SM00345"/>
    </source>
</evidence>
<organism evidence="6 7">
    <name type="scientific">Microbacterium rhizosphaerae</name>
    <dbReference type="NCBI Taxonomy" id="1678237"/>
    <lineage>
        <taxon>Bacteria</taxon>
        <taxon>Bacillati</taxon>
        <taxon>Actinomycetota</taxon>
        <taxon>Actinomycetes</taxon>
        <taxon>Micrococcales</taxon>
        <taxon>Microbacteriaceae</taxon>
        <taxon>Microbacterium</taxon>
    </lineage>
</organism>
<dbReference type="InterPro" id="IPR008920">
    <property type="entry name" value="TF_FadR/GntR_C"/>
</dbReference>
<dbReference type="Gene3D" id="1.10.10.10">
    <property type="entry name" value="Winged helix-like DNA-binding domain superfamily/Winged helix DNA-binding domain"/>
    <property type="match status" value="1"/>
</dbReference>
<dbReference type="PANTHER" id="PTHR43537">
    <property type="entry name" value="TRANSCRIPTIONAL REGULATOR, GNTR FAMILY"/>
    <property type="match status" value="1"/>
</dbReference>
<proteinExistence type="predicted"/>
<dbReference type="EMBL" id="CP139368">
    <property type="protein sequence ID" value="WPR89110.1"/>
    <property type="molecule type" value="Genomic_DNA"/>
</dbReference>
<evidence type="ECO:0000256" key="3">
    <source>
        <dbReference type="ARBA" id="ARBA00023163"/>
    </source>
</evidence>
<evidence type="ECO:0000313" key="7">
    <source>
        <dbReference type="Proteomes" id="UP001323798"/>
    </source>
</evidence>
<evidence type="ECO:0000313" key="6">
    <source>
        <dbReference type="EMBL" id="WPR89110.1"/>
    </source>
</evidence>
<protein>
    <submittedName>
        <fullName evidence="6">GntR family transcriptional regulator</fullName>
    </submittedName>
</protein>
<accession>A0ABZ0SJV9</accession>
<dbReference type="InterPro" id="IPR036390">
    <property type="entry name" value="WH_DNA-bd_sf"/>
</dbReference>
<keyword evidence="2" id="KW-0238">DNA-binding</keyword>
<sequence length="253" mass="27798">MTALLDAGRGVPKQVGARALDALEPIGSGPGCPPTARGRISDYVYDELCEAIRSLHLQPRAPLSHAAIAMWLGVSRAPVQEAFTRLADQRLITIVPRVRSQVAPISMTDVRDAVFVRNSLETEAFRRAIAACHVDVSELQSVVDLNRAAFDRRDAHAFFETDELLHRLVFDLAGLSHLWGFVRGMKINLDRLRHLSLGVAVDDPALCIEHQAIADALANRDEDAGIAAIHVHSHRALADCARFRTSFPDYFAP</sequence>
<keyword evidence="3" id="KW-0804">Transcription</keyword>
<feature type="domain" description="GntR C-terminal" evidence="5">
    <location>
        <begin position="112"/>
        <end position="235"/>
    </location>
</feature>